<reference evidence="2" key="1">
    <citation type="submission" date="2021-02" db="EMBL/GenBank/DDBJ databases">
        <title>Psilocybe cubensis genome.</title>
        <authorList>
            <person name="Mckernan K.J."/>
            <person name="Crawford S."/>
            <person name="Trippe A."/>
            <person name="Kane L.T."/>
            <person name="Mclaughlin S."/>
        </authorList>
    </citation>
    <scope>NUCLEOTIDE SEQUENCE [LARGE SCALE GENOMIC DNA]</scope>
    <source>
        <strain evidence="2">MGC-MH-2018</strain>
    </source>
</reference>
<comment type="caution">
    <text evidence="2">The sequence shown here is derived from an EMBL/GenBank/DDBJ whole genome shotgun (WGS) entry which is preliminary data.</text>
</comment>
<gene>
    <name evidence="2" type="ORF">JR316_000294</name>
</gene>
<feature type="region of interest" description="Disordered" evidence="1">
    <location>
        <begin position="55"/>
        <end position="142"/>
    </location>
</feature>
<evidence type="ECO:0000256" key="1">
    <source>
        <dbReference type="SAM" id="MobiDB-lite"/>
    </source>
</evidence>
<protein>
    <submittedName>
        <fullName evidence="2">Uncharacterized protein</fullName>
    </submittedName>
</protein>
<accession>A0A8H7Y725</accession>
<dbReference type="EMBL" id="JAFIQS010000001">
    <property type="protein sequence ID" value="KAG5173637.1"/>
    <property type="molecule type" value="Genomic_DNA"/>
</dbReference>
<organism evidence="2">
    <name type="scientific">Psilocybe cubensis</name>
    <name type="common">Psychedelic mushroom</name>
    <name type="synonym">Stropharia cubensis</name>
    <dbReference type="NCBI Taxonomy" id="181762"/>
    <lineage>
        <taxon>Eukaryota</taxon>
        <taxon>Fungi</taxon>
        <taxon>Dikarya</taxon>
        <taxon>Basidiomycota</taxon>
        <taxon>Agaricomycotina</taxon>
        <taxon>Agaricomycetes</taxon>
        <taxon>Agaricomycetidae</taxon>
        <taxon>Agaricales</taxon>
        <taxon>Agaricineae</taxon>
        <taxon>Strophariaceae</taxon>
        <taxon>Psilocybe</taxon>
    </lineage>
</organism>
<evidence type="ECO:0000313" key="2">
    <source>
        <dbReference type="EMBL" id="KAG5173637.1"/>
    </source>
</evidence>
<proteinExistence type="predicted"/>
<name>A0A8H7Y725_PSICU</name>
<sequence>MGAGADTGASASLGRVRVCVPTCARVLDTDLRASLASSSISGAVDAHVIGNVDVNANGEGAGDDAQAESKGKVEGEGEGDGESDDAQAKGGVQSEGEGEGEIANLEGFNPVPVDPTSIGGKGSGFSPRTPSLPPARAREPAPTRWVSASVSHITFASSSTNDSRRPSMMRDVAIEQGATISLCVRVRRGVCAWFAYARVCVFAYIARASWYGTITI</sequence>
<dbReference type="AlphaFoldDB" id="A0A8H7Y725"/>
<feature type="compositionally biased region" description="Acidic residues" evidence="1">
    <location>
        <begin position="76"/>
        <end position="85"/>
    </location>
</feature>